<evidence type="ECO:0000313" key="8">
    <source>
        <dbReference type="Proteomes" id="UP000289738"/>
    </source>
</evidence>
<dbReference type="AlphaFoldDB" id="A0A444YIE2"/>
<proteinExistence type="predicted"/>
<dbReference type="InterPro" id="IPR000070">
    <property type="entry name" value="Pectinesterase_cat"/>
</dbReference>
<evidence type="ECO:0000256" key="5">
    <source>
        <dbReference type="ARBA" id="ARBA00023085"/>
    </source>
</evidence>
<evidence type="ECO:0000256" key="4">
    <source>
        <dbReference type="ARBA" id="ARBA00022801"/>
    </source>
</evidence>
<dbReference type="InterPro" id="IPR011050">
    <property type="entry name" value="Pectin_lyase_fold/virulence"/>
</dbReference>
<keyword evidence="3" id="KW-0134">Cell wall</keyword>
<protein>
    <recommendedName>
        <fullName evidence="6">Pectinesterase catalytic domain-containing protein</fullName>
    </recommendedName>
</protein>
<dbReference type="UniPathway" id="UPA00545">
    <property type="reaction ID" value="UER00823"/>
</dbReference>
<dbReference type="Pfam" id="PF01095">
    <property type="entry name" value="Pectinesterase"/>
    <property type="match status" value="2"/>
</dbReference>
<accession>A0A444YIE2</accession>
<comment type="pathway">
    <text evidence="2">Glycan metabolism; pectin degradation; 2-dehydro-3-deoxy-D-gluconate from pectin: step 1/5.</text>
</comment>
<gene>
    <name evidence="7" type="ORF">Ahy_B06g080569</name>
</gene>
<dbReference type="Proteomes" id="UP000289738">
    <property type="component" value="Chromosome B06"/>
</dbReference>
<evidence type="ECO:0000313" key="7">
    <source>
        <dbReference type="EMBL" id="RYR01706.1"/>
    </source>
</evidence>
<keyword evidence="4" id="KW-0378">Hydrolase</keyword>
<evidence type="ECO:0000259" key="6">
    <source>
        <dbReference type="Pfam" id="PF01095"/>
    </source>
</evidence>
<dbReference type="STRING" id="3818.A0A444YIE2"/>
<dbReference type="Gene3D" id="2.160.20.10">
    <property type="entry name" value="Single-stranded right-handed beta-helix, Pectin lyase-like"/>
    <property type="match status" value="1"/>
</dbReference>
<keyword evidence="5" id="KW-0063">Aspartyl esterase</keyword>
<feature type="domain" description="Pectinesterase catalytic" evidence="6">
    <location>
        <begin position="9"/>
        <end position="36"/>
    </location>
</feature>
<sequence>MSGHSFGLAVYVHSLRQFYGKTVDFIFGNAKVVFQSWGSGAAATYLWRPWKEYSRTVYVQTMIDGVVDGAGWRPWDRDFALTTLYYAEFNNSGVGSSIANRVTWQDYHVINATDAANFTVSNFLLGDNWLPKTGVAYTNAFI</sequence>
<evidence type="ECO:0000256" key="3">
    <source>
        <dbReference type="ARBA" id="ARBA00022512"/>
    </source>
</evidence>
<dbReference type="GO" id="GO:0030599">
    <property type="term" value="F:pectinesterase activity"/>
    <property type="evidence" value="ECO:0007669"/>
    <property type="project" value="InterPro"/>
</dbReference>
<evidence type="ECO:0000256" key="2">
    <source>
        <dbReference type="ARBA" id="ARBA00005184"/>
    </source>
</evidence>
<dbReference type="GO" id="GO:0045490">
    <property type="term" value="P:pectin catabolic process"/>
    <property type="evidence" value="ECO:0007669"/>
    <property type="project" value="UniProtKB-UniPathway"/>
</dbReference>
<dbReference type="EMBL" id="SDMP01000016">
    <property type="protein sequence ID" value="RYR01706.1"/>
    <property type="molecule type" value="Genomic_DNA"/>
</dbReference>
<dbReference type="GO" id="GO:0042545">
    <property type="term" value="P:cell wall modification"/>
    <property type="evidence" value="ECO:0007669"/>
    <property type="project" value="InterPro"/>
</dbReference>
<feature type="domain" description="Pectinesterase catalytic" evidence="6">
    <location>
        <begin position="42"/>
        <end position="127"/>
    </location>
</feature>
<keyword evidence="3" id="KW-0964">Secreted</keyword>
<organism evidence="7 8">
    <name type="scientific">Arachis hypogaea</name>
    <name type="common">Peanut</name>
    <dbReference type="NCBI Taxonomy" id="3818"/>
    <lineage>
        <taxon>Eukaryota</taxon>
        <taxon>Viridiplantae</taxon>
        <taxon>Streptophyta</taxon>
        <taxon>Embryophyta</taxon>
        <taxon>Tracheophyta</taxon>
        <taxon>Spermatophyta</taxon>
        <taxon>Magnoliopsida</taxon>
        <taxon>eudicotyledons</taxon>
        <taxon>Gunneridae</taxon>
        <taxon>Pentapetalae</taxon>
        <taxon>rosids</taxon>
        <taxon>fabids</taxon>
        <taxon>Fabales</taxon>
        <taxon>Fabaceae</taxon>
        <taxon>Papilionoideae</taxon>
        <taxon>50 kb inversion clade</taxon>
        <taxon>dalbergioids sensu lato</taxon>
        <taxon>Dalbergieae</taxon>
        <taxon>Pterocarpus clade</taxon>
        <taxon>Arachis</taxon>
    </lineage>
</organism>
<keyword evidence="8" id="KW-1185">Reference proteome</keyword>
<dbReference type="InterPro" id="IPR012334">
    <property type="entry name" value="Pectin_lyas_fold"/>
</dbReference>
<comment type="caution">
    <text evidence="7">The sequence shown here is derived from an EMBL/GenBank/DDBJ whole genome shotgun (WGS) entry which is preliminary data.</text>
</comment>
<evidence type="ECO:0000256" key="1">
    <source>
        <dbReference type="ARBA" id="ARBA00004191"/>
    </source>
</evidence>
<reference evidence="7 8" key="1">
    <citation type="submission" date="2019-01" db="EMBL/GenBank/DDBJ databases">
        <title>Sequencing of cultivated peanut Arachis hypogaea provides insights into genome evolution and oil improvement.</title>
        <authorList>
            <person name="Chen X."/>
        </authorList>
    </citation>
    <scope>NUCLEOTIDE SEQUENCE [LARGE SCALE GENOMIC DNA]</scope>
    <source>
        <strain evidence="8">cv. Fuhuasheng</strain>
        <tissue evidence="7">Leaves</tissue>
    </source>
</reference>
<dbReference type="PANTHER" id="PTHR31707">
    <property type="entry name" value="PECTINESTERASE"/>
    <property type="match status" value="1"/>
</dbReference>
<comment type="subcellular location">
    <subcellularLocation>
        <location evidence="1">Secreted</location>
        <location evidence="1">Cell wall</location>
    </subcellularLocation>
</comment>
<dbReference type="SUPFAM" id="SSF51126">
    <property type="entry name" value="Pectin lyase-like"/>
    <property type="match status" value="1"/>
</dbReference>
<name>A0A444YIE2_ARAHY</name>